<keyword evidence="4 9" id="KW-0812">Transmembrane</keyword>
<dbReference type="InterPro" id="IPR045033">
    <property type="entry name" value="PILS1/3/4/5/7"/>
</dbReference>
<feature type="transmembrane region" description="Helical" evidence="9">
    <location>
        <begin position="927"/>
        <end position="945"/>
    </location>
</feature>
<evidence type="ECO:0000256" key="5">
    <source>
        <dbReference type="ARBA" id="ARBA00022989"/>
    </source>
</evidence>
<evidence type="ECO:0000256" key="1">
    <source>
        <dbReference type="ARBA" id="ARBA00004141"/>
    </source>
</evidence>
<keyword evidence="12" id="KW-1185">Reference proteome</keyword>
<dbReference type="SMART" id="SM00678">
    <property type="entry name" value="WWE"/>
    <property type="match status" value="2"/>
</dbReference>
<dbReference type="GO" id="GO:0008270">
    <property type="term" value="F:zinc ion binding"/>
    <property type="evidence" value="ECO:0007669"/>
    <property type="project" value="InterPro"/>
</dbReference>
<evidence type="ECO:0000259" key="10">
    <source>
        <dbReference type="PROSITE" id="PS50918"/>
    </source>
</evidence>
<comment type="similarity">
    <text evidence="8">Belongs to the auxin efflux carrier (TC 2.A.69.2) family.</text>
</comment>
<dbReference type="eggNOG" id="ENOG502QRQZ">
    <property type="taxonomic scope" value="Eukaryota"/>
</dbReference>
<reference evidence="11 12" key="1">
    <citation type="journal article" date="2011" name="Proc. Natl. Acad. Sci. U.S.A.">
        <title>Niche of harmful alga Aureococcus anophagefferens revealed through ecogenomics.</title>
        <authorList>
            <person name="Gobler C.J."/>
            <person name="Berry D.L."/>
            <person name="Dyhrman S.T."/>
            <person name="Wilhelm S.W."/>
            <person name="Salamov A."/>
            <person name="Lobanov A.V."/>
            <person name="Zhang Y."/>
            <person name="Collier J.L."/>
            <person name="Wurch L.L."/>
            <person name="Kustka A.B."/>
            <person name="Dill B.D."/>
            <person name="Shah M."/>
            <person name="VerBerkmoes N.C."/>
            <person name="Kuo A."/>
            <person name="Terry A."/>
            <person name="Pangilinan J."/>
            <person name="Lindquist E.A."/>
            <person name="Lucas S."/>
            <person name="Paulsen I.T."/>
            <person name="Hattenrath-Lehmann T.K."/>
            <person name="Talmage S.C."/>
            <person name="Walker E.A."/>
            <person name="Koch F."/>
            <person name="Burson A.M."/>
            <person name="Marcoval M.A."/>
            <person name="Tang Y.Z."/>
            <person name="Lecleir G.R."/>
            <person name="Coyne K.J."/>
            <person name="Berg G.M."/>
            <person name="Bertrand E.M."/>
            <person name="Saito M.A."/>
            <person name="Gladyshev V.N."/>
            <person name="Grigoriev I.V."/>
        </authorList>
    </citation>
    <scope>NUCLEOTIDE SEQUENCE [LARGE SCALE GENOMIC DNA]</scope>
    <source>
        <strain evidence="12">CCMP 1984</strain>
    </source>
</reference>
<feature type="transmembrane region" description="Helical" evidence="9">
    <location>
        <begin position="582"/>
        <end position="604"/>
    </location>
</feature>
<evidence type="ECO:0000256" key="4">
    <source>
        <dbReference type="ARBA" id="ARBA00022692"/>
    </source>
</evidence>
<dbReference type="PROSITE" id="PS50918">
    <property type="entry name" value="WWE"/>
    <property type="match status" value="2"/>
</dbReference>
<dbReference type="PANTHER" id="PTHR31651">
    <property type="match status" value="1"/>
</dbReference>
<dbReference type="Gene3D" id="3.30.720.50">
    <property type="match status" value="2"/>
</dbReference>
<dbReference type="Pfam" id="PF02825">
    <property type="entry name" value="WWE"/>
    <property type="match status" value="3"/>
</dbReference>
<feature type="transmembrane region" description="Helical" evidence="9">
    <location>
        <begin position="957"/>
        <end position="980"/>
    </location>
</feature>
<feature type="transmembrane region" description="Helical" evidence="9">
    <location>
        <begin position="654"/>
        <end position="677"/>
    </location>
</feature>
<feature type="transmembrane region" description="Helical" evidence="9">
    <location>
        <begin position="892"/>
        <end position="915"/>
    </location>
</feature>
<evidence type="ECO:0000256" key="7">
    <source>
        <dbReference type="ARBA" id="ARBA00025100"/>
    </source>
</evidence>
<dbReference type="SUPFAM" id="SSF117839">
    <property type="entry name" value="WWE domain"/>
    <property type="match status" value="3"/>
</dbReference>
<comment type="subcellular location">
    <subcellularLocation>
        <location evidence="2">Endomembrane system</location>
    </subcellularLocation>
    <subcellularLocation>
        <location evidence="1">Membrane</location>
        <topology evidence="1">Multi-pass membrane protein</topology>
    </subcellularLocation>
</comment>
<evidence type="ECO:0000256" key="2">
    <source>
        <dbReference type="ARBA" id="ARBA00004308"/>
    </source>
</evidence>
<dbReference type="RefSeq" id="XP_009032329.1">
    <property type="nucleotide sequence ID" value="XM_009034081.1"/>
</dbReference>
<dbReference type="KEGG" id="aaf:AURANDRAFT_60656"/>
<evidence type="ECO:0000256" key="8">
    <source>
        <dbReference type="ARBA" id="ARBA00025752"/>
    </source>
</evidence>
<organism evidence="12">
    <name type="scientific">Aureococcus anophagefferens</name>
    <name type="common">Harmful bloom alga</name>
    <dbReference type="NCBI Taxonomy" id="44056"/>
    <lineage>
        <taxon>Eukaryota</taxon>
        <taxon>Sar</taxon>
        <taxon>Stramenopiles</taxon>
        <taxon>Ochrophyta</taxon>
        <taxon>Pelagophyceae</taxon>
        <taxon>Pelagomonadales</taxon>
        <taxon>Pelagomonadaceae</taxon>
        <taxon>Aureococcus</taxon>
    </lineage>
</organism>
<evidence type="ECO:0000256" key="6">
    <source>
        <dbReference type="ARBA" id="ARBA00023136"/>
    </source>
</evidence>
<dbReference type="InParanoid" id="F0XVW1"/>
<dbReference type="PANTHER" id="PTHR31651:SF33">
    <property type="entry name" value="PROTEIN PIN-LIKES 1"/>
    <property type="match status" value="1"/>
</dbReference>
<dbReference type="InterPro" id="IPR004776">
    <property type="entry name" value="Mem_transp_PIN-like"/>
</dbReference>
<keyword evidence="6 9" id="KW-0472">Membrane</keyword>
<dbReference type="Pfam" id="PF03547">
    <property type="entry name" value="Mem_trans"/>
    <property type="match status" value="1"/>
</dbReference>
<feature type="transmembrane region" description="Helical" evidence="9">
    <location>
        <begin position="689"/>
        <end position="710"/>
    </location>
</feature>
<evidence type="ECO:0000256" key="3">
    <source>
        <dbReference type="ARBA" id="ARBA00022448"/>
    </source>
</evidence>
<accession>F0XVW1</accession>
<dbReference type="AlphaFoldDB" id="F0XVW1"/>
<comment type="function">
    <text evidence="7">Involved in cellular auxin homeostasis by regulating auxin metabolism. Regulates intracellular auxin accumulation at the endoplasmic reticulum and thus auxin availability for nuclear auxin signaling.</text>
</comment>
<keyword evidence="5 9" id="KW-1133">Transmembrane helix</keyword>
<dbReference type="InterPro" id="IPR037197">
    <property type="entry name" value="WWE_dom_sf"/>
</dbReference>
<dbReference type="EMBL" id="GL833120">
    <property type="protein sequence ID" value="EGB12673.1"/>
    <property type="molecule type" value="Genomic_DNA"/>
</dbReference>
<dbReference type="GO" id="GO:0012505">
    <property type="term" value="C:endomembrane system"/>
    <property type="evidence" value="ECO:0007669"/>
    <property type="project" value="UniProtKB-SubCell"/>
</dbReference>
<dbReference type="Proteomes" id="UP000002729">
    <property type="component" value="Unassembled WGS sequence"/>
</dbReference>
<dbReference type="GeneID" id="20223102"/>
<feature type="domain" description="WWE" evidence="10">
    <location>
        <begin position="243"/>
        <end position="322"/>
    </location>
</feature>
<keyword evidence="3" id="KW-0813">Transport</keyword>
<gene>
    <name evidence="11" type="ORF">AURANDRAFT_60656</name>
</gene>
<proteinExistence type="inferred from homology"/>
<dbReference type="InterPro" id="IPR018123">
    <property type="entry name" value="WWE-dom_subgr"/>
</dbReference>
<feature type="domain" description="WWE" evidence="10">
    <location>
        <begin position="154"/>
        <end position="231"/>
    </location>
</feature>
<feature type="transmembrane region" description="Helical" evidence="9">
    <location>
        <begin position="730"/>
        <end position="751"/>
    </location>
</feature>
<dbReference type="GO" id="GO:0055085">
    <property type="term" value="P:transmembrane transport"/>
    <property type="evidence" value="ECO:0007669"/>
    <property type="project" value="InterPro"/>
</dbReference>
<sequence>MRRGEFLVPTYQIDLFWHTHILDSGAAYAADTARLGGFVLPHDDSVNDRSTPETKLNVQFRRTCALWAATRREAYAVDGAMYRGEPPLEYGDADWLPVDAERAELRWRLLREAMGGDEDRAGGGAPSTVDAVAVPVVDQVAGDMAALAVAVPVAAGDNGATPFRAGGWECADDAGGWIPYDAASSAAIDQAEGQGAGSTATIRIGASTYAADPWALTQTNVATGFRRAIRRNPGAAPVSGAAVVSSTPPTFAYAPTWSYKHDGAWCAFDGGAQASLEQAFRAKPVPPRGTVHLPAAGATYIVDLDHWTQTNAATGTTRRVHRAGLPWWEFAGQLGAFERYDAVSNAAVNEALLAGVTGVRYTGGNGQTYAVDLRLRRQVNVATGVTRQIREAPDFIAAADRKTVARGTQANPLREGYVFGAGASGDGYYRIGTALGDALLRTRLESKLTYAKGKAKTAKRMSLVYSKTTIKKRADAVEELEALLASGDFSKVKADREAHARAARGSAAAGGAAAACGSCGGGACASCGGGACGGAAAAGCGGGGGGGGCGGGGCGGGGCGGGGCGGGGCGGGGCGGGAPGDIFLISLGVMVRLLLVASVGAYAATRPKGGPPLLPEAAIQQLSRFSAVCLIPCIIVDSIGSSVSVELLRQSVALVVYGLVTIGLGLGYARLWGAVVLPAELRETSLWRVAALASGFPNIVAVPLVIVATVCERDEVRDDFDDRDECAKTGAAFIFMNSFVWSIVFFTFGVARLAAIKARRGGAGDAPRPPPPRGGPLVKFFSEPVNAALVVGTAVGMARPLQKALFVSRTSPLRALGGTIELLASPVVCLAILITGASFANVEFDSIGSDDAAVAGPKEEAKALAAADPELVEAAPPAKKSALDALRGVRPIVAGFILVRLVFVPATVVALETLLPRALPQKPIGRLILHVSSGMPSAQILIILLHKFGMSRAAADISFLFVFQYAASILTMTVLISLSLQVVY</sequence>
<dbReference type="OrthoDB" id="203186at2759"/>
<evidence type="ECO:0000313" key="11">
    <source>
        <dbReference type="EMBL" id="EGB12673.1"/>
    </source>
</evidence>
<evidence type="ECO:0000313" key="12">
    <source>
        <dbReference type="Proteomes" id="UP000002729"/>
    </source>
</evidence>
<dbReference type="InterPro" id="IPR004170">
    <property type="entry name" value="WWE_dom"/>
</dbReference>
<name>F0XVW1_AURAN</name>
<feature type="transmembrane region" description="Helical" evidence="9">
    <location>
        <begin position="819"/>
        <end position="840"/>
    </location>
</feature>
<feature type="transmembrane region" description="Helical" evidence="9">
    <location>
        <begin position="625"/>
        <end position="648"/>
    </location>
</feature>
<protein>
    <recommendedName>
        <fullName evidence="10">WWE domain-containing protein</fullName>
    </recommendedName>
</protein>
<dbReference type="GO" id="GO:0016020">
    <property type="term" value="C:membrane"/>
    <property type="evidence" value="ECO:0007669"/>
    <property type="project" value="UniProtKB-SubCell"/>
</dbReference>
<evidence type="ECO:0000256" key="9">
    <source>
        <dbReference type="SAM" id="Phobius"/>
    </source>
</evidence>